<dbReference type="InterPro" id="IPR011545">
    <property type="entry name" value="DEAD/DEAH_box_helicase_dom"/>
</dbReference>
<dbReference type="InterPro" id="IPR014001">
    <property type="entry name" value="Helicase_ATP-bd"/>
</dbReference>
<dbReference type="STRING" id="51028.A0A0N4VCS3"/>
<comment type="function">
    <text evidence="5">RNA helicase.</text>
</comment>
<dbReference type="InterPro" id="IPR001650">
    <property type="entry name" value="Helicase_C-like"/>
</dbReference>
<comment type="domain">
    <text evidence="5">The Q motif is unique to and characteristic of the DEAD box family of RNA helicases and controls ATP binding and hydrolysis.</text>
</comment>
<evidence type="ECO:0000259" key="6">
    <source>
        <dbReference type="PROSITE" id="PS51192"/>
    </source>
</evidence>
<keyword evidence="3 5" id="KW-0067">ATP-binding</keyword>
<dbReference type="PANTHER" id="PTHR24031">
    <property type="entry name" value="RNA HELICASE"/>
    <property type="match status" value="1"/>
</dbReference>
<keyword evidence="5" id="KW-0347">Helicase</keyword>
<dbReference type="Pfam" id="PF00270">
    <property type="entry name" value="DEAD"/>
    <property type="match status" value="1"/>
</dbReference>
<dbReference type="SMART" id="SM00487">
    <property type="entry name" value="DEXDc"/>
    <property type="match status" value="1"/>
</dbReference>
<dbReference type="OrthoDB" id="4310724at2759"/>
<dbReference type="InterPro" id="IPR027417">
    <property type="entry name" value="P-loop_NTPase"/>
</dbReference>
<dbReference type="SMART" id="SM00490">
    <property type="entry name" value="HELICc"/>
    <property type="match status" value="1"/>
</dbReference>
<dbReference type="AlphaFoldDB" id="A0A0N4VCS3"/>
<organism evidence="10">
    <name type="scientific">Enterobius vermicularis</name>
    <name type="common">Human pinworm</name>
    <dbReference type="NCBI Taxonomy" id="51028"/>
    <lineage>
        <taxon>Eukaryota</taxon>
        <taxon>Metazoa</taxon>
        <taxon>Ecdysozoa</taxon>
        <taxon>Nematoda</taxon>
        <taxon>Chromadorea</taxon>
        <taxon>Rhabditida</taxon>
        <taxon>Spirurina</taxon>
        <taxon>Oxyuridomorpha</taxon>
        <taxon>Oxyuroidea</taxon>
        <taxon>Oxyuridae</taxon>
        <taxon>Enterobius</taxon>
    </lineage>
</organism>
<dbReference type="WBParaSite" id="EVEC_0000837801-mRNA-1">
    <property type="protein sequence ID" value="EVEC_0000837801-mRNA-1"/>
    <property type="gene ID" value="EVEC_0000837801"/>
</dbReference>
<dbReference type="Pfam" id="PF00271">
    <property type="entry name" value="Helicase_C"/>
    <property type="match status" value="1"/>
</dbReference>
<dbReference type="GO" id="GO:0016787">
    <property type="term" value="F:hydrolase activity"/>
    <property type="evidence" value="ECO:0007669"/>
    <property type="project" value="UniProtKB-KW"/>
</dbReference>
<sequence length="385" mass="43460">MQDVCLFTTPTKIQSLVLPSAVRDRMDILGAAETGSGKTLAFIIPLICRLLELKSSGDEEGFKGLILAPTRELALQIKKQLDIFLNASLVGGLSQQKQERLLTNHPDVIVATPGRFWALMRLKSVDSYLSNWSQLRVVVVDETDRMMEKGHFEELQHILEQAPKKHQTLIFSATLTFVHQPPKRLGMQVLTPTAKDKLSELNGSVNDASVLYFLIRHPGRTLIFTNSIDASSRLHSILKKVLSNRIILRLNAKMLQRKRLINLEKFAESEDAVLIATDVAARGLDIPNIQHVLHYQVSKTVESYVHRSGRTARVSQKGLTVIIVDPKDVQFYARICQNLYRKEDFPIFPMDRPDLMDAVKERIKAATAVESIEFRISKVCVVLFL</sequence>
<dbReference type="Proteomes" id="UP000274131">
    <property type="component" value="Unassembled WGS sequence"/>
</dbReference>
<dbReference type="EC" id="3.6.4.13" evidence="5"/>
<dbReference type="CDD" id="cd18787">
    <property type="entry name" value="SF2_C_DEAD"/>
    <property type="match status" value="1"/>
</dbReference>
<reference evidence="8 9" key="2">
    <citation type="submission" date="2018-10" db="EMBL/GenBank/DDBJ databases">
        <authorList>
            <consortium name="Pathogen Informatics"/>
        </authorList>
    </citation>
    <scope>NUCLEOTIDE SEQUENCE [LARGE SCALE GENOMIC DNA]</scope>
</reference>
<accession>A0A0N4VCS3</accession>
<evidence type="ECO:0000313" key="10">
    <source>
        <dbReference type="WBParaSite" id="EVEC_0000837801-mRNA-1"/>
    </source>
</evidence>
<evidence type="ECO:0000313" key="9">
    <source>
        <dbReference type="Proteomes" id="UP000274131"/>
    </source>
</evidence>
<evidence type="ECO:0000256" key="2">
    <source>
        <dbReference type="ARBA" id="ARBA00022801"/>
    </source>
</evidence>
<evidence type="ECO:0000256" key="5">
    <source>
        <dbReference type="RuleBase" id="RU365068"/>
    </source>
</evidence>
<reference evidence="10" key="1">
    <citation type="submission" date="2017-02" db="UniProtKB">
        <authorList>
            <consortium name="WormBaseParasite"/>
        </authorList>
    </citation>
    <scope>IDENTIFICATION</scope>
</reference>
<dbReference type="PROSITE" id="PS51194">
    <property type="entry name" value="HELICASE_CTER"/>
    <property type="match status" value="1"/>
</dbReference>
<evidence type="ECO:0000259" key="7">
    <source>
        <dbReference type="PROSITE" id="PS51194"/>
    </source>
</evidence>
<dbReference type="EMBL" id="UXUI01009132">
    <property type="protein sequence ID" value="VDD93111.1"/>
    <property type="molecule type" value="Genomic_DNA"/>
</dbReference>
<feature type="domain" description="Helicase ATP-binding" evidence="6">
    <location>
        <begin position="19"/>
        <end position="193"/>
    </location>
</feature>
<evidence type="ECO:0000313" key="8">
    <source>
        <dbReference type="EMBL" id="VDD93111.1"/>
    </source>
</evidence>
<name>A0A0N4VCS3_ENTVE</name>
<evidence type="ECO:0000256" key="3">
    <source>
        <dbReference type="ARBA" id="ARBA00022840"/>
    </source>
</evidence>
<dbReference type="PROSITE" id="PS51192">
    <property type="entry name" value="HELICASE_ATP_BIND_1"/>
    <property type="match status" value="1"/>
</dbReference>
<dbReference type="Gene3D" id="3.40.50.300">
    <property type="entry name" value="P-loop containing nucleotide triphosphate hydrolases"/>
    <property type="match status" value="2"/>
</dbReference>
<dbReference type="SUPFAM" id="SSF52540">
    <property type="entry name" value="P-loop containing nucleoside triphosphate hydrolases"/>
    <property type="match status" value="1"/>
</dbReference>
<dbReference type="GO" id="GO:0003724">
    <property type="term" value="F:RNA helicase activity"/>
    <property type="evidence" value="ECO:0007669"/>
    <property type="project" value="UniProtKB-EC"/>
</dbReference>
<keyword evidence="1 5" id="KW-0547">Nucleotide-binding</keyword>
<keyword evidence="4 5" id="KW-0694">RNA-binding</keyword>
<proteinExistence type="inferred from homology"/>
<comment type="catalytic activity">
    <reaction evidence="5">
        <text>ATP + H2O = ADP + phosphate + H(+)</text>
        <dbReference type="Rhea" id="RHEA:13065"/>
        <dbReference type="ChEBI" id="CHEBI:15377"/>
        <dbReference type="ChEBI" id="CHEBI:15378"/>
        <dbReference type="ChEBI" id="CHEBI:30616"/>
        <dbReference type="ChEBI" id="CHEBI:43474"/>
        <dbReference type="ChEBI" id="CHEBI:456216"/>
        <dbReference type="EC" id="3.6.4.13"/>
    </reaction>
</comment>
<keyword evidence="9" id="KW-1185">Reference proteome</keyword>
<gene>
    <name evidence="8" type="ORF">EVEC_LOCUS7862</name>
</gene>
<evidence type="ECO:0000256" key="4">
    <source>
        <dbReference type="ARBA" id="ARBA00022884"/>
    </source>
</evidence>
<keyword evidence="2 5" id="KW-0378">Hydrolase</keyword>
<comment type="similarity">
    <text evidence="5">Belongs to the DEAD box helicase family.</text>
</comment>
<evidence type="ECO:0000256" key="1">
    <source>
        <dbReference type="ARBA" id="ARBA00022741"/>
    </source>
</evidence>
<dbReference type="GO" id="GO:0005524">
    <property type="term" value="F:ATP binding"/>
    <property type="evidence" value="ECO:0007669"/>
    <property type="project" value="UniProtKB-UniRule"/>
</dbReference>
<dbReference type="GO" id="GO:0003723">
    <property type="term" value="F:RNA binding"/>
    <property type="evidence" value="ECO:0007669"/>
    <property type="project" value="UniProtKB-UniRule"/>
</dbReference>
<protein>
    <recommendedName>
        <fullName evidence="5">ATP-dependent RNA helicase</fullName>
        <ecNumber evidence="5">3.6.4.13</ecNumber>
    </recommendedName>
</protein>
<feature type="domain" description="Helicase C-terminal" evidence="7">
    <location>
        <begin position="209"/>
        <end position="356"/>
    </location>
</feature>